<proteinExistence type="predicted"/>
<keyword evidence="3" id="KW-1133">Transmembrane helix</keyword>
<keyword evidence="3" id="KW-0472">Membrane</keyword>
<evidence type="ECO:0000256" key="2">
    <source>
        <dbReference type="PROSITE-ProRule" id="PRU00192"/>
    </source>
</evidence>
<reference evidence="5 6" key="1">
    <citation type="submission" date="2020-08" db="EMBL/GenBank/DDBJ databases">
        <authorList>
            <person name="Newling K."/>
            <person name="Davey J."/>
            <person name="Forrester S."/>
        </authorList>
    </citation>
    <scope>NUCLEOTIDE SEQUENCE [LARGE SCALE GENOMIC DNA]</scope>
    <source>
        <strain evidence="6">Crithidia deanei Carvalho (ATCC PRA-265)</strain>
    </source>
</reference>
<keyword evidence="3" id="KW-0812">Transmembrane</keyword>
<dbReference type="Gene3D" id="2.30.30.40">
    <property type="entry name" value="SH3 Domains"/>
    <property type="match status" value="1"/>
</dbReference>
<feature type="transmembrane region" description="Helical" evidence="3">
    <location>
        <begin position="83"/>
        <end position="100"/>
    </location>
</feature>
<organism evidence="5 6">
    <name type="scientific">Angomonas deanei</name>
    <dbReference type="NCBI Taxonomy" id="59799"/>
    <lineage>
        <taxon>Eukaryota</taxon>
        <taxon>Discoba</taxon>
        <taxon>Euglenozoa</taxon>
        <taxon>Kinetoplastea</taxon>
        <taxon>Metakinetoplastina</taxon>
        <taxon>Trypanosomatida</taxon>
        <taxon>Trypanosomatidae</taxon>
        <taxon>Strigomonadinae</taxon>
        <taxon>Angomonas</taxon>
    </lineage>
</organism>
<evidence type="ECO:0000259" key="4">
    <source>
        <dbReference type="PROSITE" id="PS50002"/>
    </source>
</evidence>
<evidence type="ECO:0000256" key="1">
    <source>
        <dbReference type="ARBA" id="ARBA00022443"/>
    </source>
</evidence>
<protein>
    <submittedName>
        <fullName evidence="5">SH3 domain containing protein, putative</fullName>
    </submittedName>
</protein>
<dbReference type="PROSITE" id="PS50002">
    <property type="entry name" value="SH3"/>
    <property type="match status" value="1"/>
</dbReference>
<sequence length="223" mass="25208">MKMQAKMEIAGHLTNVLVQTLRSVMEMFAVCFGTYYSIKAVKAFANGPEQMAARNNVATANQTALVDKAAAAKGAGKGKWKTWLLFGILFMIGEMVYGILTKKSAKPSRRIGRNANAYSLNSEEEFNTSFDSEDSLDWRSEYLLEEEKEEERQKHMYIAMFDYEGGEGEDFISFKAGDKFMVRDYDAAGWCDAMLIQENNADASVRGFVPGNYLRMFEFNTKM</sequence>
<dbReference type="SMART" id="SM00326">
    <property type="entry name" value="SH3"/>
    <property type="match status" value="1"/>
</dbReference>
<dbReference type="InterPro" id="IPR036028">
    <property type="entry name" value="SH3-like_dom_sf"/>
</dbReference>
<dbReference type="EMBL" id="LR877153">
    <property type="protein sequence ID" value="CAD2217526.1"/>
    <property type="molecule type" value="Genomic_DNA"/>
</dbReference>
<gene>
    <name evidence="5" type="ORF">ADEAN_000500400</name>
</gene>
<evidence type="ECO:0000313" key="6">
    <source>
        <dbReference type="Proteomes" id="UP000515908"/>
    </source>
</evidence>
<evidence type="ECO:0000256" key="3">
    <source>
        <dbReference type="SAM" id="Phobius"/>
    </source>
</evidence>
<keyword evidence="6" id="KW-1185">Reference proteome</keyword>
<accession>A0A7G2CCI8</accession>
<dbReference type="Proteomes" id="UP000515908">
    <property type="component" value="Chromosome 09"/>
</dbReference>
<dbReference type="Pfam" id="PF00018">
    <property type="entry name" value="SH3_1"/>
    <property type="match status" value="1"/>
</dbReference>
<dbReference type="InterPro" id="IPR001452">
    <property type="entry name" value="SH3_domain"/>
</dbReference>
<dbReference type="SUPFAM" id="SSF50044">
    <property type="entry name" value="SH3-domain"/>
    <property type="match status" value="1"/>
</dbReference>
<dbReference type="AlphaFoldDB" id="A0A7G2CCI8"/>
<evidence type="ECO:0000313" key="5">
    <source>
        <dbReference type="EMBL" id="CAD2217526.1"/>
    </source>
</evidence>
<keyword evidence="1 2" id="KW-0728">SH3 domain</keyword>
<feature type="domain" description="SH3" evidence="4">
    <location>
        <begin position="152"/>
        <end position="219"/>
    </location>
</feature>
<dbReference type="VEuPathDB" id="TriTrypDB:ADEAN_000500400"/>
<name>A0A7G2CCI8_9TRYP</name>